<dbReference type="InterPro" id="IPR002178">
    <property type="entry name" value="PTS_EIIA_type-2_dom"/>
</dbReference>
<dbReference type="InterPro" id="IPR050661">
    <property type="entry name" value="BglG_antiterminators"/>
</dbReference>
<dbReference type="GO" id="GO:0008982">
    <property type="term" value="F:protein-N(PI)-phosphohistidine-sugar phosphotransferase activity"/>
    <property type="evidence" value="ECO:0007669"/>
    <property type="project" value="InterPro"/>
</dbReference>
<dbReference type="EMBL" id="FOSB01000011">
    <property type="protein sequence ID" value="SFK31956.1"/>
    <property type="molecule type" value="Genomic_DNA"/>
</dbReference>
<dbReference type="Pfam" id="PF00874">
    <property type="entry name" value="PRD"/>
    <property type="match status" value="2"/>
</dbReference>
<name>A0A1I3YL58_HALDA</name>
<evidence type="ECO:0000313" key="9">
    <source>
        <dbReference type="Proteomes" id="UP000183557"/>
    </source>
</evidence>
<evidence type="ECO:0000256" key="2">
    <source>
        <dbReference type="ARBA" id="ARBA00022737"/>
    </source>
</evidence>
<evidence type="ECO:0000259" key="7">
    <source>
        <dbReference type="PROSITE" id="PS51372"/>
    </source>
</evidence>
<dbReference type="SUPFAM" id="SSF55804">
    <property type="entry name" value="Phoshotransferase/anion transport protein"/>
    <property type="match status" value="1"/>
</dbReference>
<dbReference type="Pfam" id="PF00359">
    <property type="entry name" value="PTS_EIIA_2"/>
    <property type="match status" value="1"/>
</dbReference>
<dbReference type="Pfam" id="PF02302">
    <property type="entry name" value="PTS_IIB"/>
    <property type="match status" value="1"/>
</dbReference>
<dbReference type="Gene3D" id="1.10.1790.10">
    <property type="entry name" value="PRD domain"/>
    <property type="match status" value="2"/>
</dbReference>
<dbReference type="STRING" id="240302.BN982_02542"/>
<dbReference type="InterPro" id="IPR036095">
    <property type="entry name" value="PTS_EIIB-like_sf"/>
</dbReference>
<keyword evidence="4" id="KW-0804">Transcription</keyword>
<feature type="domain" description="PRD" evidence="7">
    <location>
        <begin position="300"/>
        <end position="405"/>
    </location>
</feature>
<sequence>MFITSREKSIIDMIVRTSGKHTVHSLSSFLNVSGRTVQRDLKSIEKILQQFDLTLNRRADDGLFIDGKNEQIFRLIQNLAGVNPTDETPEERKLRLLIILLQEGPSIKKQVLANELGVSGATLSAYLDDLAQWLNKFSITLTRKRGVGIELIAEEVNKRHALANYFLVYFYEELIENLYLLEQGKEDNEKILGYFSPQYLLVIDKLVNQKVNKGQTRLADSDYIGLIVYICLTIQRTQDGFSLQKEYKEENESSSEFQLMKTIREELEEKLSIPITNSDVHFLTIILKGSKVQAADAGYYDSVLLGKLIRNVIKDVSFMLNVDLSDDFSLFQGLLAHMEPSIFRLKQQLELFNPLTEEIKRKYPVLFMAVKKSLESEFNDIDFPDDEVAFIVLHFGSALLVHEEKVKINAVVVCPTGIGASKMLASRMQKELTEITDVKILSIKDFQSANLDNFDLVISTVRLPFTDIDYILVSPLLSEKDIGFIKSYLQNNLDKLTRKNQYLNPKEQQEAEPPTKQHDVKELLQEIKDVHSSMDAILENLLVYRTKQDGDHWNVLQEMVDQAEQEGLLTNYAKVMQELEEREKKGGLGIPNTNMGLFHCRDDNVHELIFRVSHLGTPCKVKGMDGEEMQMKNLLLMLAPENMSKREQEILSIISTSLIESDFAMMIFSSSNEAMIRKKLEDLFLDYLKNNLIKE</sequence>
<dbReference type="InterPro" id="IPR013196">
    <property type="entry name" value="HTH_11"/>
</dbReference>
<gene>
    <name evidence="8" type="ORF">SAMN04487936_11145</name>
</gene>
<dbReference type="SUPFAM" id="SSF63520">
    <property type="entry name" value="PTS-regulatory domain, PRD"/>
    <property type="match status" value="2"/>
</dbReference>
<dbReference type="InterPro" id="IPR011608">
    <property type="entry name" value="PRD"/>
</dbReference>
<dbReference type="PROSITE" id="PS51094">
    <property type="entry name" value="PTS_EIIA_TYPE_2"/>
    <property type="match status" value="1"/>
</dbReference>
<keyword evidence="3" id="KW-0805">Transcription regulation</keyword>
<evidence type="ECO:0000256" key="1">
    <source>
        <dbReference type="ARBA" id="ARBA00022679"/>
    </source>
</evidence>
<feature type="domain" description="PTS EIIA type-2" evidence="5">
    <location>
        <begin position="535"/>
        <end position="683"/>
    </location>
</feature>
<dbReference type="SUPFAM" id="SSF52794">
    <property type="entry name" value="PTS system IIB component-like"/>
    <property type="match status" value="1"/>
</dbReference>
<dbReference type="RefSeq" id="WP_075037692.1">
    <property type="nucleotide sequence ID" value="NZ_FOSB01000011.1"/>
</dbReference>
<keyword evidence="1" id="KW-0808">Transferase</keyword>
<dbReference type="InterPro" id="IPR003501">
    <property type="entry name" value="PTS_EIIB_2/3"/>
</dbReference>
<feature type="domain" description="PTS EIIB type-2" evidence="6">
    <location>
        <begin position="408"/>
        <end position="497"/>
    </location>
</feature>
<dbReference type="Proteomes" id="UP000183557">
    <property type="component" value="Unassembled WGS sequence"/>
</dbReference>
<dbReference type="GO" id="GO:0006355">
    <property type="term" value="P:regulation of DNA-templated transcription"/>
    <property type="evidence" value="ECO:0007669"/>
    <property type="project" value="InterPro"/>
</dbReference>
<dbReference type="PANTHER" id="PTHR30185">
    <property type="entry name" value="CRYPTIC BETA-GLUCOSIDE BGL OPERON ANTITERMINATOR"/>
    <property type="match status" value="1"/>
</dbReference>
<dbReference type="Gene3D" id="3.40.930.10">
    <property type="entry name" value="Mannitol-specific EII, Chain A"/>
    <property type="match status" value="1"/>
</dbReference>
<keyword evidence="9" id="KW-1185">Reference proteome</keyword>
<dbReference type="InterPro" id="IPR016152">
    <property type="entry name" value="PTrfase/Anion_transptr"/>
</dbReference>
<accession>A0A1I3YL58</accession>
<dbReference type="OrthoDB" id="9776005at2"/>
<keyword evidence="2" id="KW-0677">Repeat</keyword>
<dbReference type="AlphaFoldDB" id="A0A1I3YL58"/>
<evidence type="ECO:0000259" key="6">
    <source>
        <dbReference type="PROSITE" id="PS51099"/>
    </source>
</evidence>
<evidence type="ECO:0000256" key="3">
    <source>
        <dbReference type="ARBA" id="ARBA00023015"/>
    </source>
</evidence>
<evidence type="ECO:0000256" key="4">
    <source>
        <dbReference type="ARBA" id="ARBA00023163"/>
    </source>
</evidence>
<dbReference type="PANTHER" id="PTHR30185:SF18">
    <property type="entry name" value="TRANSCRIPTIONAL REGULATOR MTLR"/>
    <property type="match status" value="1"/>
</dbReference>
<organism evidence="8 9">
    <name type="scientific">Halobacillus dabanensis</name>
    <dbReference type="NCBI Taxonomy" id="240302"/>
    <lineage>
        <taxon>Bacteria</taxon>
        <taxon>Bacillati</taxon>
        <taxon>Bacillota</taxon>
        <taxon>Bacilli</taxon>
        <taxon>Bacillales</taxon>
        <taxon>Bacillaceae</taxon>
        <taxon>Halobacillus</taxon>
    </lineage>
</organism>
<dbReference type="GO" id="GO:0009401">
    <property type="term" value="P:phosphoenolpyruvate-dependent sugar phosphotransferase system"/>
    <property type="evidence" value="ECO:0007669"/>
    <property type="project" value="InterPro"/>
</dbReference>
<evidence type="ECO:0000313" key="8">
    <source>
        <dbReference type="EMBL" id="SFK31956.1"/>
    </source>
</evidence>
<evidence type="ECO:0000259" key="5">
    <source>
        <dbReference type="PROSITE" id="PS51094"/>
    </source>
</evidence>
<proteinExistence type="predicted"/>
<dbReference type="CDD" id="cd05568">
    <property type="entry name" value="PTS_IIB_bgl_like"/>
    <property type="match status" value="1"/>
</dbReference>
<dbReference type="PROSITE" id="PS51099">
    <property type="entry name" value="PTS_EIIB_TYPE_2"/>
    <property type="match status" value="1"/>
</dbReference>
<dbReference type="InterPro" id="IPR013011">
    <property type="entry name" value="PTS_EIIB_2"/>
</dbReference>
<dbReference type="PROSITE" id="PS51372">
    <property type="entry name" value="PRD_2"/>
    <property type="match status" value="2"/>
</dbReference>
<reference evidence="9" key="1">
    <citation type="submission" date="2016-10" db="EMBL/GenBank/DDBJ databases">
        <authorList>
            <person name="Varghese N."/>
            <person name="Submissions S."/>
        </authorList>
    </citation>
    <scope>NUCLEOTIDE SEQUENCE [LARGE SCALE GENOMIC DNA]</scope>
    <source>
        <strain evidence="9">CGMCC 1.3704</strain>
    </source>
</reference>
<dbReference type="Gene3D" id="3.40.50.2300">
    <property type="match status" value="1"/>
</dbReference>
<protein>
    <submittedName>
        <fullName evidence="8">Mannitol operon transcriptional antiterminator</fullName>
    </submittedName>
</protein>
<dbReference type="InterPro" id="IPR036634">
    <property type="entry name" value="PRD_sf"/>
</dbReference>
<dbReference type="Pfam" id="PF08279">
    <property type="entry name" value="HTH_11"/>
    <property type="match status" value="1"/>
</dbReference>
<feature type="domain" description="PRD" evidence="7">
    <location>
        <begin position="194"/>
        <end position="297"/>
    </location>
</feature>